<name>A0ABZ2CL58_9BACI</name>
<evidence type="ECO:0000259" key="1">
    <source>
        <dbReference type="Pfam" id="PF13037"/>
    </source>
</evidence>
<accession>A0ABZ2CL58</accession>
<reference evidence="2 3" key="1">
    <citation type="submission" date="2023-10" db="EMBL/GenBank/DDBJ databases">
        <title>Niallia locisalis sp.nov. isolated from a salt pond sample.</title>
        <authorList>
            <person name="Li X.-J."/>
            <person name="Dong L."/>
        </authorList>
    </citation>
    <scope>NUCLEOTIDE SEQUENCE [LARGE SCALE GENOMIC DNA]</scope>
    <source>
        <strain evidence="2 3">DSM 29761</strain>
    </source>
</reference>
<dbReference type="EMBL" id="CP137640">
    <property type="protein sequence ID" value="WVX83738.1"/>
    <property type="molecule type" value="Genomic_DNA"/>
</dbReference>
<evidence type="ECO:0000313" key="2">
    <source>
        <dbReference type="EMBL" id="WVX83738.1"/>
    </source>
</evidence>
<proteinExistence type="predicted"/>
<evidence type="ECO:0000313" key="3">
    <source>
        <dbReference type="Proteomes" id="UP001357223"/>
    </source>
</evidence>
<organism evidence="2 3">
    <name type="scientific">Niallia oryzisoli</name>
    <dbReference type="NCBI Taxonomy" id="1737571"/>
    <lineage>
        <taxon>Bacteria</taxon>
        <taxon>Bacillati</taxon>
        <taxon>Bacillota</taxon>
        <taxon>Bacilli</taxon>
        <taxon>Bacillales</taxon>
        <taxon>Bacillaceae</taxon>
        <taxon>Niallia</taxon>
    </lineage>
</organism>
<dbReference type="Proteomes" id="UP001357223">
    <property type="component" value="Chromosome"/>
</dbReference>
<keyword evidence="3" id="KW-1185">Reference proteome</keyword>
<dbReference type="InterPro" id="IPR025012">
    <property type="entry name" value="DUF3898"/>
</dbReference>
<gene>
    <name evidence="2" type="ORF">R4Z09_12490</name>
</gene>
<feature type="domain" description="DUF3898" evidence="1">
    <location>
        <begin position="1"/>
        <end position="42"/>
    </location>
</feature>
<dbReference type="Pfam" id="PF13037">
    <property type="entry name" value="DUF3898"/>
    <property type="match status" value="1"/>
</dbReference>
<sequence>MKVGSTSVKSYLADFGNTIHLGKINGKYVLLLESDSILFERVFEA</sequence>
<protein>
    <submittedName>
        <fullName evidence="2">DUF3898 domain-containing protein</fullName>
    </submittedName>
</protein>